<dbReference type="Gene3D" id="2.30.30.40">
    <property type="entry name" value="SH3 Domains"/>
    <property type="match status" value="5"/>
</dbReference>
<dbReference type="SUPFAM" id="SSF53187">
    <property type="entry name" value="Zn-dependent exopeptidases"/>
    <property type="match status" value="1"/>
</dbReference>
<sequence>MKDKFMPIFFSIVLILSIITPISDVTKVNAEAQSVTIKTDALNVRSGPGLSYSIISQVNRNENFKVTAVENDWIQIELDVFTKGWVAEWLVTSDEPTIETEDSSKNKEGQTTVSSLRIRSGPGTANSIIAVLGKGDHVSILDRKGEWLEISSDKGSGWVHKDYIQTRKKQMKKVDSTPIEKVGTISTSALNVRSEPSLNSSVIGTLQKGDTVTVSASVPGWYQIQFGNNEAWINNQYIQINQNGETGENVDSSSSLTGKVTVESVNIRSQGSLNGKVIAKASKGDRFQLLKKENNWYQVELADGQMGWIAGWLIEKNVDSTVKEDGQSKESTIKILYNGTNIRSDANVNASIVKRANSGDVFSIVSSISDWYEIDLGNGQTGFIAGWVVSLNNNQSSSDSPSPTNRDGTIEGKTIVLDPGHGGIDSGTTGFRGTLEKQLTLKTAENLYYKLKHAGANVILTRNDDRYLHLNSRVEISHSNSADAFISLHYDSINDSSINGFTTYYYHDYQKELAVAMDQKLGDTLTLRNRGIKKGDFFVIRENSQPSVLIELGYLSNPNEERTVTSSQYQDMAAISLYNGITSYFEE</sequence>
<dbReference type="CDD" id="cd02696">
    <property type="entry name" value="MurNAc-LAA"/>
    <property type="match status" value="1"/>
</dbReference>
<dbReference type="PROSITE" id="PS51781">
    <property type="entry name" value="SH3B"/>
    <property type="match status" value="5"/>
</dbReference>
<organism evidence="4 5">
    <name type="scientific">Rossellomorea pakistanensis</name>
    <dbReference type="NCBI Taxonomy" id="992288"/>
    <lineage>
        <taxon>Bacteria</taxon>
        <taxon>Bacillati</taxon>
        <taxon>Bacillota</taxon>
        <taxon>Bacilli</taxon>
        <taxon>Bacillales</taxon>
        <taxon>Bacillaceae</taxon>
        <taxon>Rossellomorea</taxon>
    </lineage>
</organism>
<proteinExistence type="predicted"/>
<evidence type="ECO:0000313" key="4">
    <source>
        <dbReference type="EMBL" id="MBM7584802.1"/>
    </source>
</evidence>
<dbReference type="Proteomes" id="UP001646157">
    <property type="component" value="Unassembled WGS sequence"/>
</dbReference>
<dbReference type="RefSeq" id="WP_205169208.1">
    <property type="nucleotide sequence ID" value="NZ_JAFBDZ010000001.1"/>
</dbReference>
<feature type="domain" description="SH3b" evidence="3">
    <location>
        <begin position="30"/>
        <end position="94"/>
    </location>
</feature>
<gene>
    <name evidence="4" type="ORF">JOC86_001339</name>
</gene>
<dbReference type="GO" id="GO:0008745">
    <property type="term" value="F:N-acetylmuramoyl-L-alanine amidase activity"/>
    <property type="evidence" value="ECO:0007669"/>
    <property type="project" value="UniProtKB-EC"/>
</dbReference>
<keyword evidence="1 4" id="KW-0378">Hydrolase</keyword>
<dbReference type="InterPro" id="IPR017293">
    <property type="entry name" value="N-acetylmuramoyl-L-ala_amidase"/>
</dbReference>
<name>A0ABS2NAC4_9BACI</name>
<dbReference type="PANTHER" id="PTHR30404:SF7">
    <property type="entry name" value="CELL WALL AMIDASE LYTH-RELATED"/>
    <property type="match status" value="1"/>
</dbReference>
<comment type="caution">
    <text evidence="4">The sequence shown here is derived from an EMBL/GenBank/DDBJ whole genome shotgun (WGS) entry which is preliminary data.</text>
</comment>
<dbReference type="EMBL" id="JAFBDZ010000001">
    <property type="protein sequence ID" value="MBM7584802.1"/>
    <property type="molecule type" value="Genomic_DNA"/>
</dbReference>
<feature type="domain" description="SH3b" evidence="3">
    <location>
        <begin position="106"/>
        <end position="168"/>
    </location>
</feature>
<keyword evidence="2" id="KW-0961">Cell wall biogenesis/degradation</keyword>
<reference evidence="4 5" key="1">
    <citation type="submission" date="2021-01" db="EMBL/GenBank/DDBJ databases">
        <title>Genomic Encyclopedia of Type Strains, Phase IV (KMG-IV): sequencing the most valuable type-strain genomes for metagenomic binning, comparative biology and taxonomic classification.</title>
        <authorList>
            <person name="Goeker M."/>
        </authorList>
    </citation>
    <scope>NUCLEOTIDE SEQUENCE [LARGE SCALE GENOMIC DNA]</scope>
    <source>
        <strain evidence="4 5">DSM 24834</strain>
    </source>
</reference>
<dbReference type="PIRSF" id="PIRSF037846">
    <property type="entry name" value="Autolysin_YrvJ_prd"/>
    <property type="match status" value="1"/>
</dbReference>
<dbReference type="InterPro" id="IPR003646">
    <property type="entry name" value="SH3-like_bac-type"/>
</dbReference>
<dbReference type="Pfam" id="PF08239">
    <property type="entry name" value="SH3_3"/>
    <property type="match status" value="5"/>
</dbReference>
<protein>
    <submittedName>
        <fullName evidence="4">N-acetylmuramoyl-L-alanine amidase</fullName>
        <ecNumber evidence="4">3.5.1.28</ecNumber>
    </submittedName>
</protein>
<evidence type="ECO:0000259" key="3">
    <source>
        <dbReference type="PROSITE" id="PS51781"/>
    </source>
</evidence>
<dbReference type="SMART" id="SM00287">
    <property type="entry name" value="SH3b"/>
    <property type="match status" value="5"/>
</dbReference>
<dbReference type="PANTHER" id="PTHR30404">
    <property type="entry name" value="N-ACETYLMURAMOYL-L-ALANINE AMIDASE"/>
    <property type="match status" value="1"/>
</dbReference>
<evidence type="ECO:0000256" key="2">
    <source>
        <dbReference type="ARBA" id="ARBA00023316"/>
    </source>
</evidence>
<evidence type="ECO:0000313" key="5">
    <source>
        <dbReference type="Proteomes" id="UP001646157"/>
    </source>
</evidence>
<feature type="domain" description="SH3b" evidence="3">
    <location>
        <begin position="180"/>
        <end position="242"/>
    </location>
</feature>
<evidence type="ECO:0000256" key="1">
    <source>
        <dbReference type="ARBA" id="ARBA00022801"/>
    </source>
</evidence>
<dbReference type="Pfam" id="PF01520">
    <property type="entry name" value="Amidase_3"/>
    <property type="match status" value="1"/>
</dbReference>
<accession>A0ABS2NAC4</accession>
<dbReference type="SMART" id="SM00646">
    <property type="entry name" value="Ami_3"/>
    <property type="match status" value="1"/>
</dbReference>
<feature type="domain" description="SH3b" evidence="3">
    <location>
        <begin position="255"/>
        <end position="317"/>
    </location>
</feature>
<dbReference type="InterPro" id="IPR002508">
    <property type="entry name" value="MurNAc-LAA_cat"/>
</dbReference>
<dbReference type="EC" id="3.5.1.28" evidence="4"/>
<dbReference type="InterPro" id="IPR050695">
    <property type="entry name" value="N-acetylmuramoyl_amidase_3"/>
</dbReference>
<dbReference type="Gene3D" id="3.40.630.40">
    <property type="entry name" value="Zn-dependent exopeptidases"/>
    <property type="match status" value="1"/>
</dbReference>
<keyword evidence="5" id="KW-1185">Reference proteome</keyword>
<feature type="domain" description="SH3b" evidence="3">
    <location>
        <begin position="328"/>
        <end position="392"/>
    </location>
</feature>